<reference evidence="3" key="1">
    <citation type="journal article" date="2020" name="Phytopathology">
        <title>Genome sequence of the chestnut blight fungus Cryphonectria parasitica EP155: A fundamental resource for an archetypical invasive plant pathogen.</title>
        <authorList>
            <person name="Crouch J.A."/>
            <person name="Dawe A."/>
            <person name="Aerts A."/>
            <person name="Barry K."/>
            <person name="Churchill A.C.L."/>
            <person name="Grimwood J."/>
            <person name="Hillman B."/>
            <person name="Milgroom M.G."/>
            <person name="Pangilinan J."/>
            <person name="Smith M."/>
            <person name="Salamov A."/>
            <person name="Schmutz J."/>
            <person name="Yadav J."/>
            <person name="Grigoriev I.V."/>
            <person name="Nuss D."/>
        </authorList>
    </citation>
    <scope>NUCLEOTIDE SEQUENCE</scope>
    <source>
        <strain evidence="3">EP155</strain>
    </source>
</reference>
<sequence>MDSYLLKAAVLYALSAASRTCTAVDDILQSAYTATALFDSLTYELLDLKVPLERLGDPDLVIPRQLQPPILKIVRSCGDVLSHIDEWVEKTPRDAHQDAIPSTDNLQQLHSNLCTCRRALQLALEAVNLAGPEDDAIDANFFGTYLDHDTRRLLALIRRMLQQVQEGDREDPLKQALWSSLDEVRLYIQSKCRNQEDKKPSLIQALEAASCGGSQMSERDELSMASRMTPEPGPADSPPAAVATENRKGTNKLPLGPVAAELSLSSLVRENHGENSGGRFYFGGQQRSGYVRAILGGFLHITWFYIVVSLKLRFKRALEHFYSHVGPETYSAAAANIDFDGRRRRGGLAVTRNTNSYQHPVSSC</sequence>
<dbReference type="RefSeq" id="XP_040773736.1">
    <property type="nucleotide sequence ID" value="XM_040922719.1"/>
</dbReference>
<keyword evidence="2" id="KW-1133">Transmembrane helix</keyword>
<dbReference type="EMBL" id="MU032350">
    <property type="protein sequence ID" value="KAF3762757.1"/>
    <property type="molecule type" value="Genomic_DNA"/>
</dbReference>
<name>A0A9P4XWS8_CRYP1</name>
<organism evidence="3 4">
    <name type="scientific">Cryphonectria parasitica (strain ATCC 38755 / EP155)</name>
    <dbReference type="NCBI Taxonomy" id="660469"/>
    <lineage>
        <taxon>Eukaryota</taxon>
        <taxon>Fungi</taxon>
        <taxon>Dikarya</taxon>
        <taxon>Ascomycota</taxon>
        <taxon>Pezizomycotina</taxon>
        <taxon>Sordariomycetes</taxon>
        <taxon>Sordariomycetidae</taxon>
        <taxon>Diaporthales</taxon>
        <taxon>Cryphonectriaceae</taxon>
        <taxon>Cryphonectria-Endothia species complex</taxon>
        <taxon>Cryphonectria</taxon>
    </lineage>
</organism>
<accession>A0A9P4XWS8</accession>
<dbReference type="AlphaFoldDB" id="A0A9P4XWS8"/>
<keyword evidence="2" id="KW-0812">Transmembrane</keyword>
<evidence type="ECO:0000256" key="2">
    <source>
        <dbReference type="SAM" id="Phobius"/>
    </source>
</evidence>
<protein>
    <submittedName>
        <fullName evidence="3">Uncharacterized protein</fullName>
    </submittedName>
</protein>
<evidence type="ECO:0000313" key="4">
    <source>
        <dbReference type="Proteomes" id="UP000803844"/>
    </source>
</evidence>
<comment type="caution">
    <text evidence="3">The sequence shown here is derived from an EMBL/GenBank/DDBJ whole genome shotgun (WGS) entry which is preliminary data.</text>
</comment>
<gene>
    <name evidence="3" type="ORF">M406DRAFT_352900</name>
</gene>
<feature type="region of interest" description="Disordered" evidence="1">
    <location>
        <begin position="210"/>
        <end position="254"/>
    </location>
</feature>
<keyword evidence="4" id="KW-1185">Reference proteome</keyword>
<keyword evidence="2" id="KW-0472">Membrane</keyword>
<evidence type="ECO:0000256" key="1">
    <source>
        <dbReference type="SAM" id="MobiDB-lite"/>
    </source>
</evidence>
<dbReference type="OrthoDB" id="5242786at2759"/>
<feature type="transmembrane region" description="Helical" evidence="2">
    <location>
        <begin position="289"/>
        <end position="308"/>
    </location>
</feature>
<proteinExistence type="predicted"/>
<evidence type="ECO:0000313" key="3">
    <source>
        <dbReference type="EMBL" id="KAF3762757.1"/>
    </source>
</evidence>
<dbReference type="GeneID" id="63839848"/>
<dbReference type="Proteomes" id="UP000803844">
    <property type="component" value="Unassembled WGS sequence"/>
</dbReference>